<gene>
    <name evidence="2" type="ORF">C2S_2962</name>
</gene>
<feature type="region of interest" description="Disordered" evidence="1">
    <location>
        <begin position="785"/>
        <end position="818"/>
    </location>
</feature>
<evidence type="ECO:0000313" key="3">
    <source>
        <dbReference type="Proteomes" id="UP000760494"/>
    </source>
</evidence>
<dbReference type="GO" id="GO:0003676">
    <property type="term" value="F:nucleic acid binding"/>
    <property type="evidence" value="ECO:0007669"/>
    <property type="project" value="InterPro"/>
</dbReference>
<feature type="compositionally biased region" description="Low complexity" evidence="1">
    <location>
        <begin position="563"/>
        <end position="596"/>
    </location>
</feature>
<protein>
    <submittedName>
        <fullName evidence="2">Uncharacterized protein</fullName>
    </submittedName>
</protein>
<organism evidence="2 3">
    <name type="scientific">Fusarium fujikuroi</name>
    <name type="common">Bakanae and foot rot disease fungus</name>
    <name type="synonym">Gibberella fujikuroi</name>
    <dbReference type="NCBI Taxonomy" id="5127"/>
    <lineage>
        <taxon>Eukaryota</taxon>
        <taxon>Fungi</taxon>
        <taxon>Dikarya</taxon>
        <taxon>Ascomycota</taxon>
        <taxon>Pezizomycotina</taxon>
        <taxon>Sordariomycetes</taxon>
        <taxon>Hypocreomycetidae</taxon>
        <taxon>Hypocreales</taxon>
        <taxon>Nectriaceae</taxon>
        <taxon>Fusarium</taxon>
        <taxon>Fusarium fujikuroi species complex</taxon>
    </lineage>
</organism>
<feature type="compositionally biased region" description="Polar residues" evidence="1">
    <location>
        <begin position="610"/>
        <end position="619"/>
    </location>
</feature>
<feature type="compositionally biased region" description="Low complexity" evidence="1">
    <location>
        <begin position="499"/>
        <end position="514"/>
    </location>
</feature>
<dbReference type="GO" id="GO:0008270">
    <property type="term" value="F:zinc ion binding"/>
    <property type="evidence" value="ECO:0007669"/>
    <property type="project" value="InterPro"/>
</dbReference>
<feature type="compositionally biased region" description="Low complexity" evidence="1">
    <location>
        <begin position="539"/>
        <end position="556"/>
    </location>
</feature>
<dbReference type="AlphaFoldDB" id="A0A5Q3EW93"/>
<dbReference type="InterPro" id="IPR001878">
    <property type="entry name" value="Znf_CCHC"/>
</dbReference>
<accession>A0A5Q3EW93</accession>
<feature type="region of interest" description="Disordered" evidence="1">
    <location>
        <begin position="424"/>
        <end position="764"/>
    </location>
</feature>
<evidence type="ECO:0000313" key="2">
    <source>
        <dbReference type="EMBL" id="VTT83252.1"/>
    </source>
</evidence>
<feature type="region of interest" description="Disordered" evidence="1">
    <location>
        <begin position="839"/>
        <end position="880"/>
    </location>
</feature>
<feature type="region of interest" description="Disordered" evidence="1">
    <location>
        <begin position="1"/>
        <end position="29"/>
    </location>
</feature>
<feature type="compositionally biased region" description="Basic residues" evidence="1">
    <location>
        <begin position="684"/>
        <end position="702"/>
    </location>
</feature>
<name>A0A5Q3EW93_FUSFU</name>
<dbReference type="EMBL" id="CABFJX010000418">
    <property type="protein sequence ID" value="VTT83252.1"/>
    <property type="molecule type" value="Genomic_DNA"/>
</dbReference>
<proteinExistence type="predicted"/>
<feature type="compositionally biased region" description="Polar residues" evidence="1">
    <location>
        <begin position="655"/>
        <end position="677"/>
    </location>
</feature>
<feature type="compositionally biased region" description="Polar residues" evidence="1">
    <location>
        <begin position="797"/>
        <end position="817"/>
    </location>
</feature>
<sequence length="901" mass="96449">MSSDLVQSTLGGGESYISPTTNLQPDSPEYGKVETMMGRIMDFMCQQFRNMNDRLSELKIEVGEISGSKTMLALDLINERLSHFDDINARFNEVGMLDHGNIRALDVFNGRLFSIEEAIKCLKHAIQGTADESDDSIKRYLGKIDDRLSNLESNLHRLEDRMFANLDGAIDDETGFITVVMDALDFQKLDAMNPTEIAQTLREKGSGWKIESIKLKAPQTADQQHQVIINFLTRESEAYMRQHISEMSELFGLEHGVYCLSPVYTLHVEHLVPHLSKGGMGHKELEEALLKALGVKDIKAKVTYERMLLKTQDFELVSRLCFTGVNLLGHYYEIVPFCVQGTPLFCYRCWKTGHFKDDCTVSVMLCGRCSGAHDTRGCKAASRCCNCNGPHVTWSPECTISLSREEHRASAWYRQLVPHWAKHLPKTGKPILPTVTKTKPEKAKANPAESSPTKSGEHSGASPSKAVEKRPVGRPKALPSKESGQRTLGQFLKTGGIGSSPATSKKPPSSPDADMTGTNTVPLPRSEGTGVPSPNTQPLTANASSSSVSDVDNSLTAMEMDTDTTSSSTPGASQSSGSDGDSGAADIDIDTASTADNEPAESEAPGAEQSKPSSSTQAKSDPKGGIQGSSKNNNKNNNNSKKTNKNNNKNKNNSAPKQTTTQTITSLVSNTSQQENGNKPGGARGKKKPFSWREHKAKKKAQKQADKSASAKNTPAPVSDAPVSNTPTSEAPGVPSSPAPLRTTPLDSGIISTPIPPAGATSAPATPLPVVPVPAMSVPDASVAATSAPAPLPPIPTSSTPCNSVPTASLPSTTNGPSAPMFPTFSNLLPLPPVVGITQPSGFNFEEISQPVSPSGKREGPLSVHPPEKRRKPSRSIENGDEAMAALNSVVQDEDVARAQT</sequence>
<dbReference type="Proteomes" id="UP000760494">
    <property type="component" value="Unassembled WGS sequence"/>
</dbReference>
<reference evidence="2" key="1">
    <citation type="submission" date="2019-05" db="EMBL/GenBank/DDBJ databases">
        <authorList>
            <person name="Piombo E."/>
        </authorList>
    </citation>
    <scope>NUCLEOTIDE SEQUENCE</scope>
    <source>
        <strain evidence="2">C2S</strain>
    </source>
</reference>
<evidence type="ECO:0000256" key="1">
    <source>
        <dbReference type="SAM" id="MobiDB-lite"/>
    </source>
</evidence>
<comment type="caution">
    <text evidence="2">The sequence shown here is derived from an EMBL/GenBank/DDBJ whole genome shotgun (WGS) entry which is preliminary data.</text>
</comment>
<dbReference type="PROSITE" id="PS50158">
    <property type="entry name" value="ZF_CCHC"/>
    <property type="match status" value="1"/>
</dbReference>
<feature type="compositionally biased region" description="Low complexity" evidence="1">
    <location>
        <begin position="629"/>
        <end position="654"/>
    </location>
</feature>